<feature type="domain" description="Protein kinase" evidence="2">
    <location>
        <begin position="186"/>
        <end position="414"/>
    </location>
</feature>
<dbReference type="Gene3D" id="1.10.510.10">
    <property type="entry name" value="Transferase(Phosphotransferase) domain 1"/>
    <property type="match status" value="1"/>
</dbReference>
<dbReference type="SUPFAM" id="SSF49265">
    <property type="entry name" value="Fibronectin type III"/>
    <property type="match status" value="1"/>
</dbReference>
<dbReference type="Proteomes" id="UP001434883">
    <property type="component" value="Unassembled WGS sequence"/>
</dbReference>
<evidence type="ECO:0008006" key="6">
    <source>
        <dbReference type="Google" id="ProtNLM"/>
    </source>
</evidence>
<feature type="domain" description="Fibronectin type-III" evidence="3">
    <location>
        <begin position="1"/>
        <end position="52"/>
    </location>
</feature>
<dbReference type="InterPro" id="IPR013783">
    <property type="entry name" value="Ig-like_fold"/>
</dbReference>
<comment type="caution">
    <text evidence="4">The sequence shown here is derived from an EMBL/GenBank/DDBJ whole genome shotgun (WGS) entry which is preliminary data.</text>
</comment>
<organism evidence="4 5">
    <name type="scientific">Xenoophorus captivus</name>
    <dbReference type="NCBI Taxonomy" id="1517983"/>
    <lineage>
        <taxon>Eukaryota</taxon>
        <taxon>Metazoa</taxon>
        <taxon>Chordata</taxon>
        <taxon>Craniata</taxon>
        <taxon>Vertebrata</taxon>
        <taxon>Euteleostomi</taxon>
        <taxon>Actinopterygii</taxon>
        <taxon>Neopterygii</taxon>
        <taxon>Teleostei</taxon>
        <taxon>Neoteleostei</taxon>
        <taxon>Acanthomorphata</taxon>
        <taxon>Ovalentaria</taxon>
        <taxon>Atherinomorphae</taxon>
        <taxon>Cyprinodontiformes</taxon>
        <taxon>Goodeidae</taxon>
        <taxon>Xenoophorus</taxon>
    </lineage>
</organism>
<dbReference type="PANTHER" id="PTHR24347">
    <property type="entry name" value="SERINE/THREONINE-PROTEIN KINASE"/>
    <property type="match status" value="1"/>
</dbReference>
<dbReference type="PROSITE" id="PS00108">
    <property type="entry name" value="PROTEIN_KINASE_ST"/>
    <property type="match status" value="1"/>
</dbReference>
<proteinExistence type="predicted"/>
<dbReference type="PROSITE" id="PS50853">
    <property type="entry name" value="FN3"/>
    <property type="match status" value="1"/>
</dbReference>
<dbReference type="Gene3D" id="3.30.200.20">
    <property type="entry name" value="Phosphorylase Kinase, domain 1"/>
    <property type="match status" value="1"/>
</dbReference>
<accession>A0ABV0RNN7</accession>
<feature type="region of interest" description="Disordered" evidence="1">
    <location>
        <begin position="90"/>
        <end position="110"/>
    </location>
</feature>
<dbReference type="InterPro" id="IPR003961">
    <property type="entry name" value="FN3_dom"/>
</dbReference>
<feature type="compositionally biased region" description="Polar residues" evidence="1">
    <location>
        <begin position="94"/>
        <end position="110"/>
    </location>
</feature>
<dbReference type="SMART" id="SM00220">
    <property type="entry name" value="S_TKc"/>
    <property type="match status" value="1"/>
</dbReference>
<dbReference type="EMBL" id="JAHRIN010051076">
    <property type="protein sequence ID" value="MEQ2209203.1"/>
    <property type="molecule type" value="Genomic_DNA"/>
</dbReference>
<sequence>MRIRFSYHVADCYYNVTDLPAGGSFRFRVACVNKAGQGPYSNLSDVVTLDPTAYFLTADVRSSCDISFYPSFSSCFHSSDYRVLSHSRDDFPSRSDSAQPDTSSTGRGQSQYPYWTDYPIRAAYTFWTQDPTGQTWGGIFTPGSSTETLHLYGGESKVRLFHEAPIYVGKFAPNIIKPCWLCLSGINMMSFSHRGRFGVIRECRENATGNLFMAKIVPYEVDTKQAVLQEYDILKSLHHDRIMALHEAYVTPRYLVLISEYCNLISCFLVTLRFRYSEDDVVTYIVQILQGLDYLHARRILHLDIKPENIIVTHMNLIKIIDFGSAQTYNPLFLKQFSPPIGTLEYMCKRFVCVQYSMFYAQYSGDTISYAYLPGIFIRLWLLFLWFQSSIRPFQNEVVFSFAKLPNADLWIIR</sequence>
<evidence type="ECO:0000313" key="5">
    <source>
        <dbReference type="Proteomes" id="UP001434883"/>
    </source>
</evidence>
<keyword evidence="5" id="KW-1185">Reference proteome</keyword>
<evidence type="ECO:0000256" key="1">
    <source>
        <dbReference type="SAM" id="MobiDB-lite"/>
    </source>
</evidence>
<dbReference type="InterPro" id="IPR000719">
    <property type="entry name" value="Prot_kinase_dom"/>
</dbReference>
<dbReference type="InterPro" id="IPR011009">
    <property type="entry name" value="Kinase-like_dom_sf"/>
</dbReference>
<dbReference type="Gene3D" id="2.60.40.10">
    <property type="entry name" value="Immunoglobulins"/>
    <property type="match status" value="1"/>
</dbReference>
<dbReference type="SUPFAM" id="SSF56112">
    <property type="entry name" value="Protein kinase-like (PK-like)"/>
    <property type="match status" value="1"/>
</dbReference>
<dbReference type="InterPro" id="IPR008271">
    <property type="entry name" value="Ser/Thr_kinase_AS"/>
</dbReference>
<evidence type="ECO:0000259" key="3">
    <source>
        <dbReference type="PROSITE" id="PS50853"/>
    </source>
</evidence>
<evidence type="ECO:0000259" key="2">
    <source>
        <dbReference type="PROSITE" id="PS50011"/>
    </source>
</evidence>
<name>A0ABV0RNN7_9TELE</name>
<dbReference type="InterPro" id="IPR036116">
    <property type="entry name" value="FN3_sf"/>
</dbReference>
<dbReference type="PROSITE" id="PS50011">
    <property type="entry name" value="PROTEIN_KINASE_DOM"/>
    <property type="match status" value="1"/>
</dbReference>
<dbReference type="Pfam" id="PF00069">
    <property type="entry name" value="Pkinase"/>
    <property type="match status" value="1"/>
</dbReference>
<reference evidence="4 5" key="1">
    <citation type="submission" date="2021-06" db="EMBL/GenBank/DDBJ databases">
        <authorList>
            <person name="Palmer J.M."/>
        </authorList>
    </citation>
    <scope>NUCLEOTIDE SEQUENCE [LARGE SCALE GENOMIC DNA]</scope>
    <source>
        <strain evidence="4 5">XC_2019</strain>
        <tissue evidence="4">Muscle</tissue>
    </source>
</reference>
<evidence type="ECO:0000313" key="4">
    <source>
        <dbReference type="EMBL" id="MEQ2209203.1"/>
    </source>
</evidence>
<gene>
    <name evidence="4" type="ORF">XENOCAPTIV_026561</name>
</gene>
<protein>
    <recommendedName>
        <fullName evidence="6">Protein kinase domain-containing protein</fullName>
    </recommendedName>
</protein>
<dbReference type="CDD" id="cd00063">
    <property type="entry name" value="FN3"/>
    <property type="match status" value="1"/>
</dbReference>